<organism evidence="2 3">
    <name type="scientific">Paraherbaspirillum soli</name>
    <dbReference type="NCBI Taxonomy" id="631222"/>
    <lineage>
        <taxon>Bacteria</taxon>
        <taxon>Pseudomonadati</taxon>
        <taxon>Pseudomonadota</taxon>
        <taxon>Betaproteobacteria</taxon>
        <taxon>Burkholderiales</taxon>
        <taxon>Oxalobacteraceae</taxon>
        <taxon>Paraherbaspirillum</taxon>
    </lineage>
</organism>
<dbReference type="RefSeq" id="WP_378996049.1">
    <property type="nucleotide sequence ID" value="NZ_JBHSMT010000010.1"/>
</dbReference>
<dbReference type="NCBIfam" id="NF042944">
    <property type="entry name" value="HerA_antiphage_2"/>
    <property type="match status" value="1"/>
</dbReference>
<protein>
    <submittedName>
        <fullName evidence="2">Anti-phage-associated helicase HerA</fullName>
    </submittedName>
</protein>
<dbReference type="Proteomes" id="UP001596045">
    <property type="component" value="Unassembled WGS sequence"/>
</dbReference>
<dbReference type="EMBL" id="JBHSMT010000010">
    <property type="protein sequence ID" value="MFC5473515.1"/>
    <property type="molecule type" value="Genomic_DNA"/>
</dbReference>
<dbReference type="InterPro" id="IPR027417">
    <property type="entry name" value="P-loop_NTPase"/>
</dbReference>
<dbReference type="Pfam" id="PF01935">
    <property type="entry name" value="DUF87"/>
    <property type="match status" value="1"/>
</dbReference>
<dbReference type="SUPFAM" id="SSF52540">
    <property type="entry name" value="P-loop containing nucleoside triphosphate hydrolases"/>
    <property type="match status" value="1"/>
</dbReference>
<sequence length="589" mass="65514">MPIGNQTHAEVIAVFPDKVKISVEDIAAFSGGEPIKVGSYLRITDNEDCALIAIIENFCIEVIDQEKRRHVIEALPLGIIRDGKFIRGGDTLTIPPTGVAPATEEDIKKIFDESVKPAKKFTFCTLAANVDVSIPVDGNKFFNKHIAVVGSTGAGKSHTISSIVQKAVSAKDGTYSLNNSHVIIFDIHSEYKTAFPSANFLDIDNLNLPYWLLNSEELEEILLDTGERDNYNQSSVFRNLVTENKRKHNPSAKSVFYDSPLRFKIQEVLNALYNIKSETITAKNESRYMVNDGSYTLLAEGKTDASHGLLLSSKDMLNKYFENRLDFHQPKAQSITKGDYADGTLDKFYTRFESKVSQERLNFLFGTAADTATLEGTLQALLGYDANKANVTVIDLSGVPFEVLSITVSLISRILFEYGYYYKVLRSHAGEAINNDAPILLVYEEAHKYVPNSELAKYRASKMSIERIAKEGRKYGVTLLLSSQRPSEISETIFSQCSNFIAMRLTNPSDQSYVARLLPDTLGNLCDKLPTLGAGEALLIGEAVVMPSLVQIAPCAPSPSSSDIPYFELWKKEWKSLDFENIKKTWLKE</sequence>
<evidence type="ECO:0000259" key="1">
    <source>
        <dbReference type="Pfam" id="PF01935"/>
    </source>
</evidence>
<dbReference type="InterPro" id="IPR008571">
    <property type="entry name" value="HerA-like"/>
</dbReference>
<proteinExistence type="predicted"/>
<accession>A0ABW0M7B0</accession>
<dbReference type="PANTHER" id="PTHR42957:SF1">
    <property type="entry name" value="HELICASE MJ1565-RELATED"/>
    <property type="match status" value="1"/>
</dbReference>
<dbReference type="PANTHER" id="PTHR42957">
    <property type="entry name" value="HELICASE MJ1565-RELATED"/>
    <property type="match status" value="1"/>
</dbReference>
<dbReference type="Gene3D" id="3.40.50.300">
    <property type="entry name" value="P-loop containing nucleotide triphosphate hydrolases"/>
    <property type="match status" value="2"/>
</dbReference>
<gene>
    <name evidence="2" type="primary">herA</name>
    <name evidence="2" type="ORF">ACFPM8_06035</name>
</gene>
<feature type="domain" description="Helicase HerA central" evidence="1">
    <location>
        <begin position="126"/>
        <end position="413"/>
    </location>
</feature>
<comment type="caution">
    <text evidence="2">The sequence shown here is derived from an EMBL/GenBank/DDBJ whole genome shotgun (WGS) entry which is preliminary data.</text>
</comment>
<keyword evidence="3" id="KW-1185">Reference proteome</keyword>
<evidence type="ECO:0000313" key="2">
    <source>
        <dbReference type="EMBL" id="MFC5473515.1"/>
    </source>
</evidence>
<name>A0ABW0M7B0_9BURK</name>
<evidence type="ECO:0000313" key="3">
    <source>
        <dbReference type="Proteomes" id="UP001596045"/>
    </source>
</evidence>
<reference evidence="3" key="1">
    <citation type="journal article" date="2019" name="Int. J. Syst. Evol. Microbiol.">
        <title>The Global Catalogue of Microorganisms (GCM) 10K type strain sequencing project: providing services to taxonomists for standard genome sequencing and annotation.</title>
        <authorList>
            <consortium name="The Broad Institute Genomics Platform"/>
            <consortium name="The Broad Institute Genome Sequencing Center for Infectious Disease"/>
            <person name="Wu L."/>
            <person name="Ma J."/>
        </authorList>
    </citation>
    <scope>NUCLEOTIDE SEQUENCE [LARGE SCALE GENOMIC DNA]</scope>
    <source>
        <strain evidence="3">JCM 17066</strain>
    </source>
</reference>
<dbReference type="InterPro" id="IPR002789">
    <property type="entry name" value="HerA_central"/>
</dbReference>